<feature type="domain" description="HTH cro/C1-type" evidence="2">
    <location>
        <begin position="11"/>
        <end position="64"/>
    </location>
</feature>
<organism evidence="3 4">
    <name type="scientific">Chimaeribacter californicus</name>
    <dbReference type="NCBI Taxonomy" id="2060067"/>
    <lineage>
        <taxon>Bacteria</taxon>
        <taxon>Pseudomonadati</taxon>
        <taxon>Pseudomonadota</taxon>
        <taxon>Gammaproteobacteria</taxon>
        <taxon>Enterobacterales</taxon>
        <taxon>Yersiniaceae</taxon>
        <taxon>Chimaeribacter</taxon>
    </lineage>
</organism>
<dbReference type="InterPro" id="IPR001387">
    <property type="entry name" value="Cro/C1-type_HTH"/>
</dbReference>
<dbReference type="Gene3D" id="1.10.260.40">
    <property type="entry name" value="lambda repressor-like DNA-binding domains"/>
    <property type="match status" value="1"/>
</dbReference>
<accession>A0A2N5EF30</accession>
<evidence type="ECO:0000313" key="3">
    <source>
        <dbReference type="EMBL" id="PLR41135.1"/>
    </source>
</evidence>
<dbReference type="OrthoDB" id="9801039at2"/>
<feature type="compositionally biased region" description="Basic and acidic residues" evidence="1">
    <location>
        <begin position="76"/>
        <end position="91"/>
    </location>
</feature>
<dbReference type="EMBL" id="PJZF01000002">
    <property type="protein sequence ID" value="PLR41135.1"/>
    <property type="molecule type" value="Genomic_DNA"/>
</dbReference>
<keyword evidence="4" id="KW-1185">Reference proteome</keyword>
<evidence type="ECO:0000313" key="4">
    <source>
        <dbReference type="Proteomes" id="UP000234240"/>
    </source>
</evidence>
<evidence type="ECO:0000259" key="2">
    <source>
        <dbReference type="PROSITE" id="PS50943"/>
    </source>
</evidence>
<dbReference type="Pfam" id="PF01381">
    <property type="entry name" value="HTH_3"/>
    <property type="match status" value="1"/>
</dbReference>
<dbReference type="GO" id="GO:0003677">
    <property type="term" value="F:DNA binding"/>
    <property type="evidence" value="ECO:0007669"/>
    <property type="project" value="InterPro"/>
</dbReference>
<gene>
    <name evidence="3" type="ORF">CYR55_04310</name>
</gene>
<reference evidence="3 4" key="1">
    <citation type="submission" date="2017-12" db="EMBL/GenBank/DDBJ databases">
        <title>Characterization of six clinical isolates of Enterochimera gen. nov., a novel genus of the Yersiniaciae family and the three species Enterochimera arupensis sp. nov., Enterochimera coloradensis sp. nov, and Enterochimera californica sp. nov.</title>
        <authorList>
            <person name="Rossi A."/>
            <person name="Fisher M."/>
        </authorList>
    </citation>
    <scope>NUCLEOTIDE SEQUENCE [LARGE SCALE GENOMIC DNA]</scope>
    <source>
        <strain evidence="4">2015-Iso6</strain>
    </source>
</reference>
<comment type="caution">
    <text evidence="3">The sequence shown here is derived from an EMBL/GenBank/DDBJ whole genome shotgun (WGS) entry which is preliminary data.</text>
</comment>
<dbReference type="Proteomes" id="UP000234240">
    <property type="component" value="Unassembled WGS sequence"/>
</dbReference>
<protein>
    <submittedName>
        <fullName evidence="3">Transcriptional regulator</fullName>
    </submittedName>
</protein>
<dbReference type="PROSITE" id="PS50943">
    <property type="entry name" value="HTH_CROC1"/>
    <property type="match status" value="1"/>
</dbReference>
<dbReference type="RefSeq" id="WP_101814916.1">
    <property type="nucleotide sequence ID" value="NZ_PJZF01000002.1"/>
</dbReference>
<evidence type="ECO:0000256" key="1">
    <source>
        <dbReference type="SAM" id="MobiDB-lite"/>
    </source>
</evidence>
<sequence>MKELDELAGILKQRRQALALNQHDMLMKIGMTQQQYQRIEAGGDVRLSTLLRVLEGMDLELQLVPRERASQLGTSAERETPAASTEAERNFREWEEMMRRLED</sequence>
<feature type="region of interest" description="Disordered" evidence="1">
    <location>
        <begin position="68"/>
        <end position="91"/>
    </location>
</feature>
<dbReference type="SUPFAM" id="SSF47413">
    <property type="entry name" value="lambda repressor-like DNA-binding domains"/>
    <property type="match status" value="1"/>
</dbReference>
<dbReference type="AlphaFoldDB" id="A0A2N5EF30"/>
<proteinExistence type="predicted"/>
<name>A0A2N5EF30_9GAMM</name>
<dbReference type="InterPro" id="IPR010982">
    <property type="entry name" value="Lambda_DNA-bd_dom_sf"/>
</dbReference>